<evidence type="ECO:0000256" key="1">
    <source>
        <dbReference type="SAM" id="MobiDB-lite"/>
    </source>
</evidence>
<accession>A0A3P7YL48</accession>
<evidence type="ECO:0000313" key="2">
    <source>
        <dbReference type="EMBL" id="VDO88800.1"/>
    </source>
</evidence>
<dbReference type="Proteomes" id="UP000050761">
    <property type="component" value="Unassembled WGS sequence"/>
</dbReference>
<organism evidence="3 4">
    <name type="scientific">Heligmosomoides polygyrus</name>
    <name type="common">Parasitic roundworm</name>
    <dbReference type="NCBI Taxonomy" id="6339"/>
    <lineage>
        <taxon>Eukaryota</taxon>
        <taxon>Metazoa</taxon>
        <taxon>Ecdysozoa</taxon>
        <taxon>Nematoda</taxon>
        <taxon>Chromadorea</taxon>
        <taxon>Rhabditida</taxon>
        <taxon>Rhabditina</taxon>
        <taxon>Rhabditomorpha</taxon>
        <taxon>Strongyloidea</taxon>
        <taxon>Heligmosomidae</taxon>
        <taxon>Heligmosomoides</taxon>
    </lineage>
</organism>
<dbReference type="AlphaFoldDB" id="A0A183FTR3"/>
<feature type="region of interest" description="Disordered" evidence="1">
    <location>
        <begin position="22"/>
        <end position="45"/>
    </location>
</feature>
<reference evidence="4" key="2">
    <citation type="submission" date="2019-09" db="UniProtKB">
        <authorList>
            <consortium name="WormBaseParasite"/>
        </authorList>
    </citation>
    <scope>IDENTIFICATION</scope>
</reference>
<reference evidence="2 3" key="1">
    <citation type="submission" date="2018-11" db="EMBL/GenBank/DDBJ databases">
        <authorList>
            <consortium name="Pathogen Informatics"/>
        </authorList>
    </citation>
    <scope>NUCLEOTIDE SEQUENCE [LARGE SCALE GENOMIC DNA]</scope>
</reference>
<keyword evidence="3" id="KW-1185">Reference proteome</keyword>
<feature type="compositionally biased region" description="Basic and acidic residues" evidence="1">
    <location>
        <begin position="22"/>
        <end position="32"/>
    </location>
</feature>
<accession>A0A183FTR3</accession>
<evidence type="ECO:0000313" key="4">
    <source>
        <dbReference type="WBParaSite" id="HPBE_0001149401-mRNA-1"/>
    </source>
</evidence>
<proteinExistence type="predicted"/>
<feature type="compositionally biased region" description="Acidic residues" evidence="1">
    <location>
        <begin position="106"/>
        <end position="117"/>
    </location>
</feature>
<name>A0A183FTR3_HELPZ</name>
<protein>
    <submittedName>
        <fullName evidence="2 4">Uncharacterized protein</fullName>
    </submittedName>
</protein>
<dbReference type="EMBL" id="UZAH01027125">
    <property type="protein sequence ID" value="VDO88800.1"/>
    <property type="molecule type" value="Genomic_DNA"/>
</dbReference>
<feature type="compositionally biased region" description="Basic and acidic residues" evidence="1">
    <location>
        <begin position="89"/>
        <end position="98"/>
    </location>
</feature>
<feature type="region of interest" description="Disordered" evidence="1">
    <location>
        <begin position="89"/>
        <end position="136"/>
    </location>
</feature>
<gene>
    <name evidence="2" type="ORF">HPBE_LOCUS11495</name>
</gene>
<evidence type="ECO:0000313" key="3">
    <source>
        <dbReference type="Proteomes" id="UP000050761"/>
    </source>
</evidence>
<dbReference type="WBParaSite" id="HPBE_0001149401-mRNA-1">
    <property type="protein sequence ID" value="HPBE_0001149401-mRNA-1"/>
    <property type="gene ID" value="HPBE_0001149401"/>
</dbReference>
<sequence length="196" mass="20644">MKIIQNTIVRLISKSTDSLAEKVAGEPVHGGEEESGPSPKEYAAGPADENYAVLTVGSTKNNLPLEADIEADCVALILKADLYSAASRGGERSWRCDETTTAAGGIEDDGGGEDPNDSELKGDSEGSAIDSSSRDTVIHSSAHMSTAAMDKPYAESSVSTPRTYCSNKIVTSIQSMHNQSSPKCKALGGAWRNLDY</sequence>